<protein>
    <submittedName>
        <fullName evidence="3">Uncharacterized protein</fullName>
    </submittedName>
</protein>
<feature type="transmembrane region" description="Helical" evidence="2">
    <location>
        <begin position="307"/>
        <end position="327"/>
    </location>
</feature>
<sequence>MCCETSLGMQPRRQGRAKGTEPSDAQGIGSRAGLGRSLIESLVKFIYRDYGLSQCVDGRRAWCPTLRETSCSPLAGSASIAFRPFNVHRYDPGTLITHRTWYGIHRSKLLSISCLPHYCFSDANDLHSNMYRSRARRPHLVHPGPSVDMITRASRLHFGVEVLHFTCSGPGIQSSAAGSTSCRSIAPSFNRCCKHRIQLYIITHFNASHSHLSCCSMHTLRQRVGIRQLFLLDDLRLASFSQKRGVSAYGDDAMVSDRIHQRPADVMDLTSTLVSKTIAALAPFRFLTLQECLSSSFRGSVHLFSDGFMLIAMMSIVFDIHWMYILVLKNSGPFRFSNPRASLLKFWCIRPFQHDKRLTMAQRPLCTRSRHGAGHILAAVVGAFILGLLSVASWFDSDIEASMWILTYDVVLFISKLLFRITRGCRTEHFKRLTNFRMARVRSRVITIQGVLHPTSLIAAFPSVLGQ</sequence>
<name>A0AAW0GQL8_9APHY</name>
<feature type="region of interest" description="Disordered" evidence="1">
    <location>
        <begin position="1"/>
        <end position="29"/>
    </location>
</feature>
<keyword evidence="2" id="KW-0812">Transmembrane</keyword>
<gene>
    <name evidence="3" type="ORF">QCA50_005258</name>
</gene>
<dbReference type="Proteomes" id="UP001385951">
    <property type="component" value="Unassembled WGS sequence"/>
</dbReference>
<dbReference type="AlphaFoldDB" id="A0AAW0GQL8"/>
<proteinExistence type="predicted"/>
<evidence type="ECO:0000313" key="4">
    <source>
        <dbReference type="Proteomes" id="UP001385951"/>
    </source>
</evidence>
<evidence type="ECO:0000256" key="2">
    <source>
        <dbReference type="SAM" id="Phobius"/>
    </source>
</evidence>
<keyword evidence="2" id="KW-0472">Membrane</keyword>
<keyword evidence="4" id="KW-1185">Reference proteome</keyword>
<feature type="transmembrane region" description="Helical" evidence="2">
    <location>
        <begin position="401"/>
        <end position="422"/>
    </location>
</feature>
<evidence type="ECO:0000256" key="1">
    <source>
        <dbReference type="SAM" id="MobiDB-lite"/>
    </source>
</evidence>
<organism evidence="3 4">
    <name type="scientific">Cerrena zonata</name>
    <dbReference type="NCBI Taxonomy" id="2478898"/>
    <lineage>
        <taxon>Eukaryota</taxon>
        <taxon>Fungi</taxon>
        <taxon>Dikarya</taxon>
        <taxon>Basidiomycota</taxon>
        <taxon>Agaricomycotina</taxon>
        <taxon>Agaricomycetes</taxon>
        <taxon>Polyporales</taxon>
        <taxon>Cerrenaceae</taxon>
        <taxon>Cerrena</taxon>
    </lineage>
</organism>
<comment type="caution">
    <text evidence="3">The sequence shown here is derived from an EMBL/GenBank/DDBJ whole genome shotgun (WGS) entry which is preliminary data.</text>
</comment>
<feature type="transmembrane region" description="Helical" evidence="2">
    <location>
        <begin position="443"/>
        <end position="465"/>
    </location>
</feature>
<feature type="transmembrane region" description="Helical" evidence="2">
    <location>
        <begin position="373"/>
        <end position="395"/>
    </location>
</feature>
<reference evidence="3 4" key="1">
    <citation type="submission" date="2022-09" db="EMBL/GenBank/DDBJ databases">
        <authorList>
            <person name="Palmer J.M."/>
        </authorList>
    </citation>
    <scope>NUCLEOTIDE SEQUENCE [LARGE SCALE GENOMIC DNA]</scope>
    <source>
        <strain evidence="3 4">DSM 7382</strain>
    </source>
</reference>
<accession>A0AAW0GQL8</accession>
<dbReference type="EMBL" id="JASBNA010000005">
    <property type="protein sequence ID" value="KAK7691854.1"/>
    <property type="molecule type" value="Genomic_DNA"/>
</dbReference>
<keyword evidence="2" id="KW-1133">Transmembrane helix</keyword>
<evidence type="ECO:0000313" key="3">
    <source>
        <dbReference type="EMBL" id="KAK7691854.1"/>
    </source>
</evidence>